<comment type="pathway">
    <text evidence="5">Amino-acid degradation; L-proline degradation into L-glutamate; L-glutamate from L-proline: step 1/2.</text>
</comment>
<evidence type="ECO:0000256" key="3">
    <source>
        <dbReference type="ARBA" id="ARBA00023027"/>
    </source>
</evidence>
<evidence type="ECO:0000313" key="10">
    <source>
        <dbReference type="EMBL" id="KOO03271.1"/>
    </source>
</evidence>
<evidence type="ECO:0000256" key="5">
    <source>
        <dbReference type="PIRNR" id="PIRNR000197"/>
    </source>
</evidence>
<dbReference type="EC" id="1.2.1.88" evidence="5"/>
<dbReference type="GO" id="GO:0010133">
    <property type="term" value="P:L-proline catabolic process to L-glutamate"/>
    <property type="evidence" value="ECO:0007669"/>
    <property type="project" value="UniProtKB-UniRule"/>
</dbReference>
<dbReference type="GO" id="GO:0003700">
    <property type="term" value="F:DNA-binding transcription factor activity"/>
    <property type="evidence" value="ECO:0007669"/>
    <property type="project" value="InterPro"/>
</dbReference>
<comment type="function">
    <text evidence="5">Oxidizes proline to glutamate for use as a carbon and nitrogen source.</text>
</comment>
<dbReference type="Gene3D" id="3.20.20.220">
    <property type="match status" value="1"/>
</dbReference>
<dbReference type="GO" id="GO:0004657">
    <property type="term" value="F:proline dehydrogenase activity"/>
    <property type="evidence" value="ECO:0007669"/>
    <property type="project" value="UniProtKB-UniRule"/>
</dbReference>
<dbReference type="PANTHER" id="PTHR42862">
    <property type="entry name" value="DELTA-1-PYRROLINE-5-CARBOXYLATE DEHYDROGENASE 1, ISOFORM A-RELATED"/>
    <property type="match status" value="1"/>
</dbReference>
<evidence type="ECO:0000256" key="4">
    <source>
        <dbReference type="ARBA" id="ARBA00048142"/>
    </source>
</evidence>
<keyword evidence="11" id="KW-1185">Reference proteome</keyword>
<evidence type="ECO:0000256" key="6">
    <source>
        <dbReference type="PIRSR" id="PIRSR000197-1"/>
    </source>
</evidence>
<keyword evidence="5" id="KW-0274">FAD</keyword>
<dbReference type="InterPro" id="IPR002872">
    <property type="entry name" value="Proline_DH_dom"/>
</dbReference>
<keyword evidence="3 5" id="KW-0520">NAD</keyword>
<evidence type="ECO:0000259" key="9">
    <source>
        <dbReference type="Pfam" id="PF14850"/>
    </source>
</evidence>
<keyword evidence="5" id="KW-0805">Transcription regulation</keyword>
<dbReference type="EMBL" id="LHPJ01000008">
    <property type="protein sequence ID" value="KOO03271.1"/>
    <property type="molecule type" value="Genomic_DNA"/>
</dbReference>
<accession>A0A0M0HMI5</accession>
<keyword evidence="5" id="KW-0238">DNA-binding</keyword>
<evidence type="ECO:0000256" key="1">
    <source>
        <dbReference type="ARBA" id="ARBA00004786"/>
    </source>
</evidence>
<dbReference type="PIRSF" id="PIRSF000197">
    <property type="entry name" value="Bifunct_PutA"/>
    <property type="match status" value="1"/>
</dbReference>
<dbReference type="AlphaFoldDB" id="A0A0M0HMI5"/>
<comment type="similarity">
    <text evidence="5">In the C-terminal section; belongs to the aldehyde dehydrogenase family.</text>
</comment>
<feature type="active site" evidence="6">
    <location>
        <position position="846"/>
    </location>
</feature>
<dbReference type="SUPFAM" id="SSF51730">
    <property type="entry name" value="FAD-linked oxidoreductase"/>
    <property type="match status" value="1"/>
</dbReference>
<dbReference type="UniPathway" id="UPA00261">
    <property type="reaction ID" value="UER00373"/>
</dbReference>
<dbReference type="InterPro" id="IPR025703">
    <property type="entry name" value="Bifunct_PutA"/>
</dbReference>
<comment type="caution">
    <text evidence="10">The sequence shown here is derived from an EMBL/GenBank/DDBJ whole genome shotgun (WGS) entry which is preliminary data.</text>
</comment>
<comment type="pathway">
    <text evidence="1 5">Amino-acid degradation; L-proline degradation into L-glutamate; L-glutamate from L-proline: step 2/2.</text>
</comment>
<evidence type="ECO:0000259" key="8">
    <source>
        <dbReference type="Pfam" id="PF01619"/>
    </source>
</evidence>
<dbReference type="InterPro" id="IPR016161">
    <property type="entry name" value="Ald_DH/histidinol_DH"/>
</dbReference>
<reference evidence="11" key="1">
    <citation type="submission" date="2015-08" db="EMBL/GenBank/DDBJ databases">
        <title>Vibrio galatheae sp. nov., a novel member of the Vibrionaceae family isolated from the Solomon Islands.</title>
        <authorList>
            <person name="Giubergia S."/>
            <person name="Machado H."/>
            <person name="Mateiu R.V."/>
            <person name="Gram L."/>
        </authorList>
    </citation>
    <scope>NUCLEOTIDE SEQUENCE [LARGE SCALE GENOMIC DNA]</scope>
    <source>
        <strain evidence="11">DSM 19584</strain>
    </source>
</reference>
<name>A0A0M0HMI5_VIBNE</name>
<dbReference type="OrthoDB" id="9812625at2"/>
<dbReference type="GO" id="GO:0003842">
    <property type="term" value="F:L-glutamate gamma-semialdehyde dehydrogenase activity"/>
    <property type="evidence" value="ECO:0007669"/>
    <property type="project" value="UniProtKB-UniRule"/>
</dbReference>
<dbReference type="PROSITE" id="PS00070">
    <property type="entry name" value="ALDEHYDE_DEHYDR_CYS"/>
    <property type="match status" value="1"/>
</dbReference>
<protein>
    <recommendedName>
        <fullName evidence="5">Bifunctional protein PutA</fullName>
    </recommendedName>
    <domain>
        <recommendedName>
            <fullName evidence="5">Proline dehydrogenase</fullName>
            <ecNumber evidence="5">1.5.5.2</ecNumber>
        </recommendedName>
        <alternativeName>
            <fullName evidence="5">Proline oxidase</fullName>
        </alternativeName>
    </domain>
    <domain>
        <recommendedName>
            <fullName evidence="5">Delta-1-pyrroline-5-carboxylate dehydrogenase</fullName>
            <shortName evidence="5">P5C dehydrogenase</shortName>
            <ecNumber evidence="5">1.2.1.88</ecNumber>
        </recommendedName>
        <alternativeName>
            <fullName evidence="5">L-glutamate gamma-semialdehyde dehydrogenase</fullName>
        </alternativeName>
    </domain>
</protein>
<evidence type="ECO:0000256" key="2">
    <source>
        <dbReference type="ARBA" id="ARBA00023002"/>
    </source>
</evidence>
<dbReference type="PANTHER" id="PTHR42862:SF1">
    <property type="entry name" value="DELTA-1-PYRROLINE-5-CARBOXYLATE DEHYDROGENASE 2, ISOFORM A-RELATED"/>
    <property type="match status" value="1"/>
</dbReference>
<dbReference type="GO" id="GO:0009898">
    <property type="term" value="C:cytoplasmic side of plasma membrane"/>
    <property type="evidence" value="ECO:0007669"/>
    <property type="project" value="TreeGrafter"/>
</dbReference>
<evidence type="ECO:0000313" key="11">
    <source>
        <dbReference type="Proteomes" id="UP000037515"/>
    </source>
</evidence>
<feature type="domain" description="Aldehyde dehydrogenase" evidence="7">
    <location>
        <begin position="583"/>
        <end position="1037"/>
    </location>
</feature>
<dbReference type="Gene3D" id="1.20.5.460">
    <property type="entry name" value="Single helix bin"/>
    <property type="match status" value="1"/>
</dbReference>
<comment type="cofactor">
    <cofactor evidence="5">
        <name>FAD</name>
        <dbReference type="ChEBI" id="CHEBI:57692"/>
    </cofactor>
</comment>
<comment type="catalytic activity">
    <reaction evidence="5">
        <text>L-proline + a quinone = (S)-1-pyrroline-5-carboxylate + a quinol + H(+)</text>
        <dbReference type="Rhea" id="RHEA:23784"/>
        <dbReference type="ChEBI" id="CHEBI:15378"/>
        <dbReference type="ChEBI" id="CHEBI:17388"/>
        <dbReference type="ChEBI" id="CHEBI:24646"/>
        <dbReference type="ChEBI" id="CHEBI:60039"/>
        <dbReference type="ChEBI" id="CHEBI:132124"/>
        <dbReference type="EC" id="1.5.5.2"/>
    </reaction>
</comment>
<dbReference type="CDD" id="cd07125">
    <property type="entry name" value="ALDH_PutA-P5CDH"/>
    <property type="match status" value="1"/>
</dbReference>
<dbReference type="InterPro" id="IPR029041">
    <property type="entry name" value="FAD-linked_oxidoreductase-like"/>
</dbReference>
<gene>
    <name evidence="10" type="ORF">AKJ17_12035</name>
</gene>
<dbReference type="EC" id="1.5.5.2" evidence="5"/>
<dbReference type="InterPro" id="IPR016160">
    <property type="entry name" value="Ald_DH_CS_CYS"/>
</dbReference>
<dbReference type="SUPFAM" id="SSF81935">
    <property type="entry name" value="N-terminal domain of bifunctional PutA protein"/>
    <property type="match status" value="1"/>
</dbReference>
<dbReference type="FunFam" id="3.40.309.10:FF:000005">
    <property type="entry name" value="1-pyrroline-5-carboxylate dehydrogenase 1"/>
    <property type="match status" value="1"/>
</dbReference>
<keyword evidence="5" id="KW-0678">Repressor</keyword>
<dbReference type="GO" id="GO:0003677">
    <property type="term" value="F:DNA binding"/>
    <property type="evidence" value="ECO:0007669"/>
    <property type="project" value="UniProtKB-KW"/>
</dbReference>
<dbReference type="Gene3D" id="3.40.309.10">
    <property type="entry name" value="Aldehyde Dehydrogenase, Chain A, domain 2"/>
    <property type="match status" value="1"/>
</dbReference>
<keyword evidence="5" id="KW-0285">Flavoprotein</keyword>
<dbReference type="PATRIC" id="fig|693.5.peg.2468"/>
<comment type="similarity">
    <text evidence="5">In the N-terminal section; belongs to the proline dehydrogenase family.</text>
</comment>
<dbReference type="InterPro" id="IPR024089">
    <property type="entry name" value="PRODH_PutA_dom_I/II"/>
</dbReference>
<dbReference type="Gene3D" id="3.40.605.10">
    <property type="entry name" value="Aldehyde Dehydrogenase, Chain A, domain 1"/>
    <property type="match status" value="1"/>
</dbReference>
<dbReference type="Pfam" id="PF00171">
    <property type="entry name" value="Aldedh"/>
    <property type="match status" value="1"/>
</dbReference>
<evidence type="ECO:0000259" key="7">
    <source>
        <dbReference type="Pfam" id="PF00171"/>
    </source>
</evidence>
<keyword evidence="2 5" id="KW-0560">Oxidoreductase</keyword>
<feature type="domain" description="Proline dehydrogenase PutA" evidence="9">
    <location>
        <begin position="73"/>
        <end position="187"/>
    </location>
</feature>
<dbReference type="Pfam" id="PF01619">
    <property type="entry name" value="Pro_dh"/>
    <property type="match status" value="1"/>
</dbReference>
<dbReference type="InterPro" id="IPR015590">
    <property type="entry name" value="Aldehyde_DH_dom"/>
</dbReference>
<dbReference type="Pfam" id="PF14850">
    <property type="entry name" value="Pro_dh-DNA_bdg"/>
    <property type="match status" value="1"/>
</dbReference>
<sequence>MFTATDVLKTEFVEQPLDNLWSLISPLYMVDESQWLNQLLPLATPTDAEKAQITDKTTELIKAIRADKKSIQMIDALLLEYSLDTQEGILLMCLAEALMRIPDAATADALIRDKLSVADWKSHLKSSDSVFVNASTWGLMLTGKVVGLSESETQSPVSAVNRLVNKMSEPVIRQAMHQAMKVMGHQFVLGRSIAEAQKNGRTMRDKGFTYSYDMLGEAALTTADANKYFKDYLMAIEAVGRDTSGQDTSPAPSVSIKLSALHPRYEVANEERVLTELYDTLQQLLRRAVELDVAITIDAEEADRLELSLKLFEKVYRSDLVKGWGKFGLVVQAYSKRALPVLVWLNGLAKEQGDLIPLRLVKGAYWDSEIKWSQQAGYDNYPVYTRKEATDVAYLACARFLLSENVRGNIFPQFASHNAQTVTSIAVMAQHKDYEFQRLHGMGDSLYNHVMDTHKQSVRIYAPVGSHKDLLPYLVRRLLENGANSSFVHRLVDARCPVDSLTQHPVDMLNAYDTLNNTSIPLPPAVFPERKAAIGVNVDIDSEAKPFEAQVESFMEKQWVAAPVINGKSYAESMIKENINVEDVKAPYDRRIQVGQVAFATLDHVSEAIEGAQSAFAAWQATDSAERGEKLDKLADLLEENLAELVAICHQEAGKTIHDSIDEVREAVDFCRYYAKQVDALGELAVNGFDGKARIVTRKGRGVFVCISPWNFPLAIFLGQVTAALVAGNTVVAKPAEQTSLIAARAVELMNEAGFPAGTIQLLPGRGAEIGSALTSHSAIAGVAFTGSTATAQRINQTLAARDAAPVPFIAETGGQNAMIVDSTALPEQVVRDVIRSAFASAGQRCSALRVLYVQEDVADRIIALIQGAMEELQVGKPYLHSTDVGPVIDGTAKAKLVKHIEHMTATEKKVAELKLGEEHQYGDFVAPSAFEIRDISCLKEEQFGPILHIVRFKASELHQIVDQINNTGFGLTMGIHSRNETTYRWIEKHARVGNCYINRDQVGAVVGVQPFGGQGLSGTGPKAGGPHYLFRFTQTQFS</sequence>
<feature type="domain" description="Proline dehydrogenase" evidence="8">
    <location>
        <begin position="196"/>
        <end position="490"/>
    </location>
</feature>
<feature type="active site" evidence="6">
    <location>
        <position position="812"/>
    </location>
</feature>
<dbReference type="InterPro" id="IPR024082">
    <property type="entry name" value="PRODH_PutA_dom_II"/>
</dbReference>
<dbReference type="SUPFAM" id="SSF53720">
    <property type="entry name" value="ALDH-like"/>
    <property type="match status" value="1"/>
</dbReference>
<dbReference type="NCBIfam" id="NF008869">
    <property type="entry name" value="PRK11904.1"/>
    <property type="match status" value="1"/>
</dbReference>
<dbReference type="NCBIfam" id="TIGR01238">
    <property type="entry name" value="D1pyr5carbox3"/>
    <property type="match status" value="1"/>
</dbReference>
<proteinExistence type="inferred from homology"/>
<dbReference type="InterPro" id="IPR016163">
    <property type="entry name" value="Ald_DH_C"/>
</dbReference>
<dbReference type="InterPro" id="IPR050485">
    <property type="entry name" value="Proline_metab_enzyme"/>
</dbReference>
<dbReference type="RefSeq" id="WP_053396057.1">
    <property type="nucleotide sequence ID" value="NZ_LHPJ01000008.1"/>
</dbReference>
<dbReference type="InterPro" id="IPR016162">
    <property type="entry name" value="Ald_DH_N"/>
</dbReference>
<comment type="catalytic activity">
    <reaction evidence="4 5">
        <text>L-glutamate 5-semialdehyde + NAD(+) + H2O = L-glutamate + NADH + 2 H(+)</text>
        <dbReference type="Rhea" id="RHEA:30235"/>
        <dbReference type="ChEBI" id="CHEBI:15377"/>
        <dbReference type="ChEBI" id="CHEBI:15378"/>
        <dbReference type="ChEBI" id="CHEBI:29985"/>
        <dbReference type="ChEBI" id="CHEBI:57540"/>
        <dbReference type="ChEBI" id="CHEBI:57945"/>
        <dbReference type="ChEBI" id="CHEBI:58066"/>
        <dbReference type="EC" id="1.2.1.88"/>
    </reaction>
</comment>
<keyword evidence="5" id="KW-0804">Transcription</keyword>
<organism evidence="10 11">
    <name type="scientific">Vibrio nereis</name>
    <dbReference type="NCBI Taxonomy" id="693"/>
    <lineage>
        <taxon>Bacteria</taxon>
        <taxon>Pseudomonadati</taxon>
        <taxon>Pseudomonadota</taxon>
        <taxon>Gammaproteobacteria</taxon>
        <taxon>Vibrionales</taxon>
        <taxon>Vibrionaceae</taxon>
        <taxon>Vibrio</taxon>
    </lineage>
</organism>
<keyword evidence="5" id="KW-0642">Proline metabolism</keyword>
<dbReference type="STRING" id="693.AKJ17_12035"/>
<dbReference type="InterPro" id="IPR005933">
    <property type="entry name" value="PutA_C"/>
</dbReference>
<dbReference type="Proteomes" id="UP000037515">
    <property type="component" value="Unassembled WGS sequence"/>
</dbReference>